<evidence type="ECO:0000256" key="1">
    <source>
        <dbReference type="ARBA" id="ARBA00004370"/>
    </source>
</evidence>
<feature type="compositionally biased region" description="Polar residues" evidence="5">
    <location>
        <begin position="71"/>
        <end position="84"/>
    </location>
</feature>
<name>A0ABR1XPF6_9PEZI</name>
<comment type="subcellular location">
    <subcellularLocation>
        <location evidence="1">Membrane</location>
    </subcellularLocation>
</comment>
<keyword evidence="3 6" id="KW-1133">Transmembrane helix</keyword>
<dbReference type="InterPro" id="IPR012919">
    <property type="entry name" value="SUN_dom"/>
</dbReference>
<evidence type="ECO:0000313" key="9">
    <source>
        <dbReference type="Proteomes" id="UP001456524"/>
    </source>
</evidence>
<dbReference type="EMBL" id="JBBWUH010000007">
    <property type="protein sequence ID" value="KAK8162079.1"/>
    <property type="molecule type" value="Genomic_DNA"/>
</dbReference>
<keyword evidence="2 6" id="KW-0812">Transmembrane</keyword>
<keyword evidence="9" id="KW-1185">Reference proteome</keyword>
<evidence type="ECO:0000313" key="8">
    <source>
        <dbReference type="EMBL" id="KAK8162079.1"/>
    </source>
</evidence>
<accession>A0ABR1XPF6</accession>
<dbReference type="PANTHER" id="PTHR12911:SF8">
    <property type="entry name" value="KLAROID PROTEIN-RELATED"/>
    <property type="match status" value="1"/>
</dbReference>
<protein>
    <recommendedName>
        <fullName evidence="7">SUN domain-containing protein</fullName>
    </recommendedName>
</protein>
<evidence type="ECO:0000259" key="7">
    <source>
        <dbReference type="PROSITE" id="PS51469"/>
    </source>
</evidence>
<feature type="region of interest" description="Disordered" evidence="5">
    <location>
        <begin position="104"/>
        <end position="222"/>
    </location>
</feature>
<feature type="region of interest" description="Disordered" evidence="5">
    <location>
        <begin position="10"/>
        <end position="85"/>
    </location>
</feature>
<keyword evidence="4 6" id="KW-0472">Membrane</keyword>
<dbReference type="PROSITE" id="PS51469">
    <property type="entry name" value="SUN"/>
    <property type="match status" value="1"/>
</dbReference>
<dbReference type="Gene3D" id="2.60.120.260">
    <property type="entry name" value="Galactose-binding domain-like"/>
    <property type="match status" value="1"/>
</dbReference>
<evidence type="ECO:0000256" key="2">
    <source>
        <dbReference type="ARBA" id="ARBA00022692"/>
    </source>
</evidence>
<reference evidence="8 9" key="1">
    <citation type="journal article" date="2022" name="G3 (Bethesda)">
        <title>Enemy or ally: a genomic approach to elucidate the lifestyle of Phyllosticta citrichinaensis.</title>
        <authorList>
            <person name="Buijs V.A."/>
            <person name="Groenewald J.Z."/>
            <person name="Haridas S."/>
            <person name="LaButti K.M."/>
            <person name="Lipzen A."/>
            <person name="Martin F.M."/>
            <person name="Barry K."/>
            <person name="Grigoriev I.V."/>
            <person name="Crous P.W."/>
            <person name="Seidl M.F."/>
        </authorList>
    </citation>
    <scope>NUCLEOTIDE SEQUENCE [LARGE SCALE GENOMIC DNA]</scope>
    <source>
        <strain evidence="8 9">CBS 129764</strain>
    </source>
</reference>
<feature type="domain" description="SUN" evidence="7">
    <location>
        <begin position="473"/>
        <end position="685"/>
    </location>
</feature>
<evidence type="ECO:0000256" key="6">
    <source>
        <dbReference type="SAM" id="Phobius"/>
    </source>
</evidence>
<feature type="transmembrane region" description="Helical" evidence="6">
    <location>
        <begin position="238"/>
        <end position="265"/>
    </location>
</feature>
<sequence>MAAAVHLFAALNTPGPHNRRGRRTTPVPVTGPSRSTRSTGQTPVPGMDVDPMSRRRSRSNSLVPNAGNLGHLTNQPTNLSTSYGGSHAVSAGLPVSNQTPTAGTTSFQYSFLPGEATTAGRGRGIGRGTPAPSGRGRGSSHLSPIDEASHQSSVANSPAHGSGRGRHSSSRGAPSVSGRDVPIPSVEERDAATFRDETAGQITTNQSNRPRDASPAESVHSNATRSVWGRLKRWSPHVVNASAVFVAIALYTFILAIIVDMMFFARMLPHTYCRHRYGQIGVLFDDSDLGQHLLTSQQDLLEKYNQQHVDIQFFNNNIRKLNTAHYKFKTEIEAQIDALKMEMPETLVLPGLDGYGQAVVPESFWTAARAFLTVAGGSSDGFEFWQHFKATNAARLEAFLSTDDDSLLKKAVQNDILVDKETVIDLIKNRISQLELTQPHIAGSNLTYAIDQIVVANMRETLTTVNFFSRGMGAVIIPELTSPTLGSSQWSFDARLQGMKFLWIPSEQDRQRVGVNTPTQALRSWQEESDCWCAAKSGNGKGQAQLAVRMLHRVYPTKMVVEHIPRGATLDITTAPQRIELWMSVENKSERHKLEKAVNAMVKARRTSVDTDKPSDAWDKPGSTYVFVGSFDYDITAPNHVQVLEPLVSLANLKIPVEDVIVRVARNHGQRFTCLYRVRMLGELVDRVNVDPEKRYQKPK</sequence>
<evidence type="ECO:0000256" key="5">
    <source>
        <dbReference type="SAM" id="MobiDB-lite"/>
    </source>
</evidence>
<proteinExistence type="predicted"/>
<dbReference type="InterPro" id="IPR045119">
    <property type="entry name" value="SUN1-5"/>
</dbReference>
<gene>
    <name evidence="8" type="ORF">IWX90DRAFT_288827</name>
</gene>
<dbReference type="Proteomes" id="UP001456524">
    <property type="component" value="Unassembled WGS sequence"/>
</dbReference>
<feature type="compositionally biased region" description="Basic and acidic residues" evidence="5">
    <location>
        <begin position="186"/>
        <end position="198"/>
    </location>
</feature>
<evidence type="ECO:0000256" key="4">
    <source>
        <dbReference type="ARBA" id="ARBA00023136"/>
    </source>
</evidence>
<dbReference type="PANTHER" id="PTHR12911">
    <property type="entry name" value="SAD1/UNC-84-LIKE PROTEIN-RELATED"/>
    <property type="match status" value="1"/>
</dbReference>
<comment type="caution">
    <text evidence="8">The sequence shown here is derived from an EMBL/GenBank/DDBJ whole genome shotgun (WGS) entry which is preliminary data.</text>
</comment>
<feature type="compositionally biased region" description="Low complexity" evidence="5">
    <location>
        <begin position="24"/>
        <end position="36"/>
    </location>
</feature>
<organism evidence="8 9">
    <name type="scientific">Phyllosticta citrichinensis</name>
    <dbReference type="NCBI Taxonomy" id="1130410"/>
    <lineage>
        <taxon>Eukaryota</taxon>
        <taxon>Fungi</taxon>
        <taxon>Dikarya</taxon>
        <taxon>Ascomycota</taxon>
        <taxon>Pezizomycotina</taxon>
        <taxon>Dothideomycetes</taxon>
        <taxon>Dothideomycetes incertae sedis</taxon>
        <taxon>Botryosphaeriales</taxon>
        <taxon>Phyllostictaceae</taxon>
        <taxon>Phyllosticta</taxon>
    </lineage>
</organism>
<evidence type="ECO:0000256" key="3">
    <source>
        <dbReference type="ARBA" id="ARBA00022989"/>
    </source>
</evidence>